<name>A0A835HCU8_9MAGN</name>
<reference evidence="1 2" key="1">
    <citation type="submission" date="2020-10" db="EMBL/GenBank/DDBJ databases">
        <title>The Coptis chinensis genome and diversification of protoberbering-type alkaloids.</title>
        <authorList>
            <person name="Wang B."/>
            <person name="Shu S."/>
            <person name="Song C."/>
            <person name="Liu Y."/>
        </authorList>
    </citation>
    <scope>NUCLEOTIDE SEQUENCE [LARGE SCALE GENOMIC DNA]</scope>
    <source>
        <strain evidence="1">HL-2020</strain>
        <tissue evidence="1">Leaf</tissue>
    </source>
</reference>
<proteinExistence type="predicted"/>
<dbReference type="EMBL" id="JADFTS010000008">
    <property type="protein sequence ID" value="KAF9594538.1"/>
    <property type="molecule type" value="Genomic_DNA"/>
</dbReference>
<comment type="caution">
    <text evidence="1">The sequence shown here is derived from an EMBL/GenBank/DDBJ whole genome shotgun (WGS) entry which is preliminary data.</text>
</comment>
<dbReference type="Gene3D" id="3.80.10.10">
    <property type="entry name" value="Ribonuclease Inhibitor"/>
    <property type="match status" value="1"/>
</dbReference>
<sequence>MSMVVSQRLNSNHLRDNFEKGSYTLRDVVYVYNFESIHNILAALAGLQQCENLKTLVLTQNFQSEVMPAVEDLKFENLTALVIAYCGLTRSIPQCVAEKFHQIAVVGYIVESLEWNHSKLVRRDAIPILLRFVEQFSFWRNPK</sequence>
<dbReference type="Proteomes" id="UP000631114">
    <property type="component" value="Unassembled WGS sequence"/>
</dbReference>
<dbReference type="AlphaFoldDB" id="A0A835HCU8"/>
<evidence type="ECO:0000313" key="2">
    <source>
        <dbReference type="Proteomes" id="UP000631114"/>
    </source>
</evidence>
<organism evidence="1 2">
    <name type="scientific">Coptis chinensis</name>
    <dbReference type="NCBI Taxonomy" id="261450"/>
    <lineage>
        <taxon>Eukaryota</taxon>
        <taxon>Viridiplantae</taxon>
        <taxon>Streptophyta</taxon>
        <taxon>Embryophyta</taxon>
        <taxon>Tracheophyta</taxon>
        <taxon>Spermatophyta</taxon>
        <taxon>Magnoliopsida</taxon>
        <taxon>Ranunculales</taxon>
        <taxon>Ranunculaceae</taxon>
        <taxon>Coptidoideae</taxon>
        <taxon>Coptis</taxon>
    </lineage>
</organism>
<accession>A0A835HCU8</accession>
<gene>
    <name evidence="1" type="ORF">IFM89_033508</name>
</gene>
<protein>
    <submittedName>
        <fullName evidence="1">Uncharacterized protein</fullName>
    </submittedName>
</protein>
<dbReference type="InterPro" id="IPR032675">
    <property type="entry name" value="LRR_dom_sf"/>
</dbReference>
<evidence type="ECO:0000313" key="1">
    <source>
        <dbReference type="EMBL" id="KAF9594538.1"/>
    </source>
</evidence>
<keyword evidence="2" id="KW-1185">Reference proteome</keyword>